<dbReference type="EMBL" id="JANQDX010000001">
    <property type="protein sequence ID" value="KAL0929120.1"/>
    <property type="molecule type" value="Genomic_DNA"/>
</dbReference>
<evidence type="ECO:0000313" key="3">
    <source>
        <dbReference type="Proteomes" id="UP001552299"/>
    </source>
</evidence>
<dbReference type="Proteomes" id="UP001552299">
    <property type="component" value="Unassembled WGS sequence"/>
</dbReference>
<sequence length="100" mass="10613">MSNSHVEAGEEHGKGKATFAREQAPIAASAQTVVTSEPTEGNVVGKAKSSNGKGARGREVRMNERVALFSLNDETSCDVGKGASRTCDVRDRAEVNMYNV</sequence>
<name>A0ABD0VYR5_DENTH</name>
<evidence type="ECO:0000256" key="1">
    <source>
        <dbReference type="SAM" id="MobiDB-lite"/>
    </source>
</evidence>
<comment type="caution">
    <text evidence="2">The sequence shown here is derived from an EMBL/GenBank/DDBJ whole genome shotgun (WGS) entry which is preliminary data.</text>
</comment>
<feature type="compositionally biased region" description="Polar residues" evidence="1">
    <location>
        <begin position="29"/>
        <end position="39"/>
    </location>
</feature>
<gene>
    <name evidence="2" type="ORF">M5K25_001062</name>
</gene>
<feature type="region of interest" description="Disordered" evidence="1">
    <location>
        <begin position="28"/>
        <end position="59"/>
    </location>
</feature>
<accession>A0ABD0VYR5</accession>
<organism evidence="2 3">
    <name type="scientific">Dendrobium thyrsiflorum</name>
    <name type="common">Pinecone-like raceme dendrobium</name>
    <name type="synonym">Orchid</name>
    <dbReference type="NCBI Taxonomy" id="117978"/>
    <lineage>
        <taxon>Eukaryota</taxon>
        <taxon>Viridiplantae</taxon>
        <taxon>Streptophyta</taxon>
        <taxon>Embryophyta</taxon>
        <taxon>Tracheophyta</taxon>
        <taxon>Spermatophyta</taxon>
        <taxon>Magnoliopsida</taxon>
        <taxon>Liliopsida</taxon>
        <taxon>Asparagales</taxon>
        <taxon>Orchidaceae</taxon>
        <taxon>Epidendroideae</taxon>
        <taxon>Malaxideae</taxon>
        <taxon>Dendrobiinae</taxon>
        <taxon>Dendrobium</taxon>
    </lineage>
</organism>
<protein>
    <submittedName>
        <fullName evidence="2">Uncharacterized protein</fullName>
    </submittedName>
</protein>
<feature type="region of interest" description="Disordered" evidence="1">
    <location>
        <begin position="1"/>
        <end position="20"/>
    </location>
</feature>
<keyword evidence="3" id="KW-1185">Reference proteome</keyword>
<reference evidence="2 3" key="1">
    <citation type="journal article" date="2024" name="Plant Biotechnol. J.">
        <title>Dendrobium thyrsiflorum genome and its molecular insights into genes involved in important horticultural traits.</title>
        <authorList>
            <person name="Chen B."/>
            <person name="Wang J.Y."/>
            <person name="Zheng P.J."/>
            <person name="Li K.L."/>
            <person name="Liang Y.M."/>
            <person name="Chen X.F."/>
            <person name="Zhang C."/>
            <person name="Zhao X."/>
            <person name="He X."/>
            <person name="Zhang G.Q."/>
            <person name="Liu Z.J."/>
            <person name="Xu Q."/>
        </authorList>
    </citation>
    <scope>NUCLEOTIDE SEQUENCE [LARGE SCALE GENOMIC DNA]</scope>
    <source>
        <strain evidence="2">GZMU011</strain>
    </source>
</reference>
<dbReference type="AlphaFoldDB" id="A0ABD0VYR5"/>
<proteinExistence type="predicted"/>
<evidence type="ECO:0000313" key="2">
    <source>
        <dbReference type="EMBL" id="KAL0929120.1"/>
    </source>
</evidence>